<evidence type="ECO:0000256" key="3">
    <source>
        <dbReference type="ARBA" id="ARBA00022801"/>
    </source>
</evidence>
<dbReference type="KEGG" id="crx:CRECT_0514"/>
<dbReference type="RefSeq" id="WP_004319160.1">
    <property type="nucleotide sequence ID" value="NZ_CAUTXX010000011.1"/>
</dbReference>
<dbReference type="AlphaFoldDB" id="A0A6G5QKT1"/>
<gene>
    <name evidence="4" type="ORF">CRECT_0514</name>
</gene>
<dbReference type="EMBL" id="CP012543">
    <property type="protein sequence ID" value="QCD46204.1"/>
    <property type="molecule type" value="Genomic_DNA"/>
</dbReference>
<dbReference type="Proteomes" id="UP000502377">
    <property type="component" value="Chromosome"/>
</dbReference>
<dbReference type="GO" id="GO:0110001">
    <property type="term" value="C:toxin-antitoxin complex"/>
    <property type="evidence" value="ECO:0007669"/>
    <property type="project" value="InterPro"/>
</dbReference>
<sequence>MSDKKIIYRLELAVEKIDQVFEVCKPKGVTAALEDELLTKPAIMKHIDVVYQQFKKLEEAQEYHVLDKFKKEDLKGIRDIRNWSSHDYDNIQNEIIEDVIRTDLPSLKENLQKVIKETKQELCEDLQKKIDRFVKKQDILTPQAKSDLRMDIQKSYDDLRKNGLELDKSYADKLKGIVKSNSNENVK</sequence>
<evidence type="ECO:0000256" key="1">
    <source>
        <dbReference type="ARBA" id="ARBA00022649"/>
    </source>
</evidence>
<dbReference type="Pfam" id="PF01934">
    <property type="entry name" value="HepT-like"/>
    <property type="match status" value="1"/>
</dbReference>
<organism evidence="4 5">
    <name type="scientific">Campylobacter rectus</name>
    <name type="common">Wolinella recta</name>
    <dbReference type="NCBI Taxonomy" id="203"/>
    <lineage>
        <taxon>Bacteria</taxon>
        <taxon>Pseudomonadati</taxon>
        <taxon>Campylobacterota</taxon>
        <taxon>Epsilonproteobacteria</taxon>
        <taxon>Campylobacterales</taxon>
        <taxon>Campylobacteraceae</taxon>
        <taxon>Campylobacter</taxon>
    </lineage>
</organism>
<keyword evidence="2" id="KW-0540">Nuclease</keyword>
<dbReference type="GO" id="GO:0004540">
    <property type="term" value="F:RNA nuclease activity"/>
    <property type="evidence" value="ECO:0007669"/>
    <property type="project" value="InterPro"/>
</dbReference>
<accession>A0A6G5QKT1</accession>
<proteinExistence type="predicted"/>
<protein>
    <submittedName>
        <fullName evidence="4">Uncharacterized protein</fullName>
    </submittedName>
</protein>
<keyword evidence="3" id="KW-0378">Hydrolase</keyword>
<reference evidence="4 5" key="1">
    <citation type="submission" date="2016-07" db="EMBL/GenBank/DDBJ databases">
        <title>Comparative genomics of the Campylobacter concisus group.</title>
        <authorList>
            <person name="Miller W.G."/>
            <person name="Yee E."/>
            <person name="Chapman M.H."/>
            <person name="Huynh S."/>
            <person name="Bono J.L."/>
            <person name="On S.L.W."/>
            <person name="StLeger J."/>
            <person name="Foster G."/>
            <person name="Parker C.T."/>
        </authorList>
    </citation>
    <scope>NUCLEOTIDE SEQUENCE [LARGE SCALE GENOMIC DNA]</scope>
    <source>
        <strain evidence="4 5">ATCC 33238</strain>
    </source>
</reference>
<name>A0A6G5QKT1_CAMRE</name>
<evidence type="ECO:0000313" key="4">
    <source>
        <dbReference type="EMBL" id="QCD46204.1"/>
    </source>
</evidence>
<dbReference type="InterPro" id="IPR008201">
    <property type="entry name" value="HepT-like"/>
</dbReference>
<evidence type="ECO:0000256" key="2">
    <source>
        <dbReference type="ARBA" id="ARBA00022722"/>
    </source>
</evidence>
<keyword evidence="1" id="KW-1277">Toxin-antitoxin system</keyword>
<dbReference type="GO" id="GO:0016787">
    <property type="term" value="F:hydrolase activity"/>
    <property type="evidence" value="ECO:0007669"/>
    <property type="project" value="UniProtKB-KW"/>
</dbReference>
<evidence type="ECO:0000313" key="5">
    <source>
        <dbReference type="Proteomes" id="UP000502377"/>
    </source>
</evidence>